<feature type="transmembrane region" description="Helical" evidence="1">
    <location>
        <begin position="258"/>
        <end position="276"/>
    </location>
</feature>
<dbReference type="InterPro" id="IPR006160">
    <property type="entry name" value="SCFA_transpt_AtoE"/>
</dbReference>
<keyword evidence="1" id="KW-0812">Transmembrane</keyword>
<dbReference type="OrthoDB" id="255482at2"/>
<reference evidence="2 3" key="1">
    <citation type="submission" date="2017-04" db="EMBL/GenBank/DDBJ databases">
        <authorList>
            <person name="Afonso C.L."/>
            <person name="Miller P.J."/>
            <person name="Scott M.A."/>
            <person name="Spackman E."/>
            <person name="Goraichik I."/>
            <person name="Dimitrov K.M."/>
            <person name="Suarez D.L."/>
            <person name="Swayne D.E."/>
        </authorList>
    </citation>
    <scope>NUCLEOTIDE SEQUENCE [LARGE SCALE GENOMIC DNA]</scope>
    <source>
        <strain evidence="2 3">DSM 12816</strain>
    </source>
</reference>
<dbReference type="RefSeq" id="WP_084234913.1">
    <property type="nucleotide sequence ID" value="NZ_FWXW01000005.1"/>
</dbReference>
<proteinExistence type="predicted"/>
<feature type="transmembrane region" description="Helical" evidence="1">
    <location>
        <begin position="436"/>
        <end position="457"/>
    </location>
</feature>
<feature type="transmembrane region" description="Helical" evidence="1">
    <location>
        <begin position="24"/>
        <end position="45"/>
    </location>
</feature>
<feature type="transmembrane region" description="Helical" evidence="1">
    <location>
        <begin position="185"/>
        <end position="209"/>
    </location>
</feature>
<dbReference type="PANTHER" id="PTHR41983">
    <property type="entry name" value="SHORT-CHAIN FATTY ACID TRANSPORTER-RELATED"/>
    <property type="match status" value="1"/>
</dbReference>
<feature type="transmembrane region" description="Helical" evidence="1">
    <location>
        <begin position="98"/>
        <end position="127"/>
    </location>
</feature>
<evidence type="ECO:0000313" key="2">
    <source>
        <dbReference type="EMBL" id="SMC72957.1"/>
    </source>
</evidence>
<keyword evidence="3" id="KW-1185">Reference proteome</keyword>
<name>A0A1W2BJ56_9FIRM</name>
<evidence type="ECO:0000313" key="3">
    <source>
        <dbReference type="Proteomes" id="UP000192790"/>
    </source>
</evidence>
<sequence length="459" mass="50166">MRNGIRKAIEKLNFGMDKVIPDSFIFAVILTVIVYLMGILIAKSTPFDMLKYWAEGFWNFLSFGMQMTLVLATGFTLGTSPAGERFLKTLSKIPKNSLQAVIFIALVSAIVNTFHWGLGMIVPAFLVRELAKNLKRLDFKLLVAAAYAGTIGGGLGFSGSEFLIVNAKGHFLEAVMGVLNYGLTVLYPAQIIPYVICVIILAPLLWFLVHPAEEKTPLIDPAIQKRFFDQDAKAEEAKANAKAFKDMTVAEKLDSSPVFNLLVSVPGLIYFGYWVSVNGLNMTLNILNFLLLMLGILLHWTPRSMISAFEEGTRNAFGIVLQFPFYAGIQGMMGSSGLIVIIANAFVSISTPVTYPIWNYFSASLVNLFVPSSGGIFMIQGPVMMQAGASLGLPANETLIAFTAGETISNVIQPFWAIPLLGIVGLKMRDIMGYCIVAYILYTIIYLISFATLFAGAGM</sequence>
<feature type="transmembrane region" description="Helical" evidence="1">
    <location>
        <begin position="358"/>
        <end position="379"/>
    </location>
</feature>
<feature type="transmembrane region" description="Helical" evidence="1">
    <location>
        <begin position="139"/>
        <end position="165"/>
    </location>
</feature>
<dbReference type="GO" id="GO:0005886">
    <property type="term" value="C:plasma membrane"/>
    <property type="evidence" value="ECO:0007669"/>
    <property type="project" value="TreeGrafter"/>
</dbReference>
<evidence type="ECO:0000256" key="1">
    <source>
        <dbReference type="SAM" id="Phobius"/>
    </source>
</evidence>
<dbReference type="PANTHER" id="PTHR41983:SF2">
    <property type="entry name" value="SHORT-CHAIN FATTY ACID TRANSPORTER-RELATED"/>
    <property type="match status" value="1"/>
</dbReference>
<feature type="transmembrane region" description="Helical" evidence="1">
    <location>
        <begin position="57"/>
        <end position="78"/>
    </location>
</feature>
<dbReference type="Pfam" id="PF02667">
    <property type="entry name" value="SCFA_trans"/>
    <property type="match status" value="1"/>
</dbReference>
<dbReference type="Proteomes" id="UP000192790">
    <property type="component" value="Unassembled WGS sequence"/>
</dbReference>
<keyword evidence="1" id="KW-1133">Transmembrane helix</keyword>
<feature type="transmembrane region" description="Helical" evidence="1">
    <location>
        <begin position="323"/>
        <end position="346"/>
    </location>
</feature>
<accession>A0A1W2BJ56</accession>
<organism evidence="2 3">
    <name type="scientific">Papillibacter cinnamivorans DSM 12816</name>
    <dbReference type="NCBI Taxonomy" id="1122930"/>
    <lineage>
        <taxon>Bacteria</taxon>
        <taxon>Bacillati</taxon>
        <taxon>Bacillota</taxon>
        <taxon>Clostridia</taxon>
        <taxon>Eubacteriales</taxon>
        <taxon>Oscillospiraceae</taxon>
        <taxon>Papillibacter</taxon>
    </lineage>
</organism>
<protein>
    <submittedName>
        <fullName evidence="2">Short-chain fatty acids transporter</fullName>
    </submittedName>
</protein>
<gene>
    <name evidence="2" type="ORF">SAMN02745168_2244</name>
</gene>
<dbReference type="AlphaFoldDB" id="A0A1W2BJ56"/>
<feature type="transmembrane region" description="Helical" evidence="1">
    <location>
        <begin position="282"/>
        <end position="302"/>
    </location>
</feature>
<keyword evidence="1" id="KW-0472">Membrane</keyword>
<dbReference type="EMBL" id="FWXW01000005">
    <property type="protein sequence ID" value="SMC72957.1"/>
    <property type="molecule type" value="Genomic_DNA"/>
</dbReference>